<dbReference type="GO" id="GO:0016787">
    <property type="term" value="F:hydrolase activity"/>
    <property type="evidence" value="ECO:0007669"/>
    <property type="project" value="InterPro"/>
</dbReference>
<dbReference type="Proteomes" id="UP000093111">
    <property type="component" value="Unassembled WGS sequence"/>
</dbReference>
<dbReference type="InterPro" id="IPR004843">
    <property type="entry name" value="Calcineurin-like_PHP"/>
</dbReference>
<dbReference type="AlphaFoldDB" id="A0A1C7NWK7"/>
<dbReference type="CDD" id="cd00838">
    <property type="entry name" value="MPP_superfamily"/>
    <property type="match status" value="1"/>
</dbReference>
<dbReference type="InterPro" id="IPR029052">
    <property type="entry name" value="Metallo-depent_PP-like"/>
</dbReference>
<protein>
    <submittedName>
        <fullName evidence="2">Metallophosphoesterase</fullName>
    </submittedName>
</protein>
<dbReference type="STRING" id="1612624.ADU59_21400"/>
<feature type="domain" description="Calcineurin-like phosphoesterase" evidence="1">
    <location>
        <begin position="9"/>
        <end position="120"/>
    </location>
</feature>
<evidence type="ECO:0000313" key="3">
    <source>
        <dbReference type="Proteomes" id="UP000093111"/>
    </source>
</evidence>
<dbReference type="PATRIC" id="fig|1612624.7.peg.1931"/>
<keyword evidence="3" id="KW-1185">Reference proteome</keyword>
<organism evidence="2 3">
    <name type="scientific">Pararhizobium polonicum</name>
    <dbReference type="NCBI Taxonomy" id="1612624"/>
    <lineage>
        <taxon>Bacteria</taxon>
        <taxon>Pseudomonadati</taxon>
        <taxon>Pseudomonadota</taxon>
        <taxon>Alphaproteobacteria</taxon>
        <taxon>Hyphomicrobiales</taxon>
        <taxon>Rhizobiaceae</taxon>
        <taxon>Rhizobium/Agrobacterium group</taxon>
        <taxon>Pararhizobium</taxon>
    </lineage>
</organism>
<dbReference type="Pfam" id="PF00149">
    <property type="entry name" value="Metallophos"/>
    <property type="match status" value="1"/>
</dbReference>
<gene>
    <name evidence="2" type="ORF">ADU59_21400</name>
</gene>
<dbReference type="RefSeq" id="WP_068956335.1">
    <property type="nucleotide sequence ID" value="NZ_LGLV01000014.1"/>
</dbReference>
<dbReference type="EMBL" id="LGLV01000014">
    <property type="protein sequence ID" value="OBZ93417.1"/>
    <property type="molecule type" value="Genomic_DNA"/>
</dbReference>
<name>A0A1C7NWK7_9HYPH</name>
<dbReference type="Gene3D" id="3.60.21.10">
    <property type="match status" value="2"/>
</dbReference>
<comment type="caution">
    <text evidence="2">The sequence shown here is derived from an EMBL/GenBank/DDBJ whole genome shotgun (WGS) entry which is preliminary data.</text>
</comment>
<dbReference type="OrthoDB" id="5695107at2"/>
<reference evidence="2 3" key="1">
    <citation type="journal article" date="2016" name="Syst. Appl. Microbiol.">
        <title>Pararhizobium polonicum sp. nov. isolated from tumors on stone fruit rootstocks.</title>
        <authorList>
            <person name="Pulawska J."/>
            <person name="Kuzmanovic N."/>
            <person name="Willems A."/>
            <person name="Pothier J.F."/>
        </authorList>
    </citation>
    <scope>NUCLEOTIDE SEQUENCE [LARGE SCALE GENOMIC DNA]</scope>
    <source>
        <strain evidence="2 3">F5.1</strain>
    </source>
</reference>
<evidence type="ECO:0000313" key="2">
    <source>
        <dbReference type="EMBL" id="OBZ93417.1"/>
    </source>
</evidence>
<dbReference type="SUPFAM" id="SSF56300">
    <property type="entry name" value="Metallo-dependent phosphatases"/>
    <property type="match status" value="1"/>
</dbReference>
<proteinExistence type="predicted"/>
<accession>A0A1C7NWK7</accession>
<evidence type="ECO:0000259" key="1">
    <source>
        <dbReference type="Pfam" id="PF00149"/>
    </source>
</evidence>
<sequence>MGATDLPAVAVIADAHFHDLEGDYGFAGAQIAGQRLTVRSWVETRASTRVFNESFRALRAALDDIASRGIRHVVLLGDYTDDGQRQTTAAVVHLLETYRQRHQLSFYAIPGNHDAFGPHGRHQSKGFLTEAGALVAVTSDATVAAHNPTASVLSDRMYCEGYPAGLLPMAGFGLFRRSEYLHWETPFGPSDSVTARQYTVSSQDGKTTFSLMDASYLVEPEDGLWLLMIDANVFEPRNGETDPLREETFIDSTAAGWNAVLRLKPFLIDWIADVHRRAEQLGKTVLAFSHYPVIDPFDDTTGSEAALFGDTNVVKRRPGAAVAKALIGAGMTAHFSGHLHVNGTTHRKAGSGTLSNIAVPSLVAFPPAFKIVRPGKSVPDVETVGLSVLLPDPRIVSLYRRECKTLGAAPDAAFDAKSYGAFLYAHTRALVEHRYVPKEWPLDIAEVFATADVAEICLAMTGDPADAVARLDAKATGYGLSISALRACSMMELVTDWYCLRQGGALALPFILPQRIEIYRFVAQTFGGAVPATAPVSLTSFAINFFAVLGRSLERAGNAECRQATVVATVLEEV</sequence>